<evidence type="ECO:0000256" key="1">
    <source>
        <dbReference type="SAM" id="MobiDB-lite"/>
    </source>
</evidence>
<dbReference type="SUPFAM" id="SSF50486">
    <property type="entry name" value="FMT C-terminal domain-like"/>
    <property type="match status" value="1"/>
</dbReference>
<dbReference type="PANTHER" id="PTHR43388">
    <property type="entry name" value="HYDROGENASE MATURATION FACTOR HOXX"/>
    <property type="match status" value="1"/>
</dbReference>
<dbReference type="InterPro" id="IPR009188">
    <property type="entry name" value="NiFe-hyd_mat_HypX/HoxX"/>
</dbReference>
<dbReference type="InterPro" id="IPR005793">
    <property type="entry name" value="Formyl_trans_C"/>
</dbReference>
<dbReference type="CDD" id="cd08701">
    <property type="entry name" value="FMT_C_HypX"/>
    <property type="match status" value="1"/>
</dbReference>
<dbReference type="InterPro" id="IPR029045">
    <property type="entry name" value="ClpP/crotonase-like_dom_sf"/>
</dbReference>
<organism evidence="4 5">
    <name type="scientific">Streptomyces hebeiensis</name>
    <dbReference type="NCBI Taxonomy" id="229486"/>
    <lineage>
        <taxon>Bacteria</taxon>
        <taxon>Bacillati</taxon>
        <taxon>Actinomycetota</taxon>
        <taxon>Actinomycetes</taxon>
        <taxon>Kitasatosporales</taxon>
        <taxon>Streptomycetaceae</taxon>
        <taxon>Streptomyces</taxon>
    </lineage>
</organism>
<evidence type="ECO:0000313" key="4">
    <source>
        <dbReference type="EMBL" id="GAA1188908.1"/>
    </source>
</evidence>
<dbReference type="InterPro" id="IPR002376">
    <property type="entry name" value="Formyl_transf_N"/>
</dbReference>
<dbReference type="CDD" id="cd06558">
    <property type="entry name" value="crotonase-like"/>
    <property type="match status" value="1"/>
</dbReference>
<dbReference type="RefSeq" id="WP_344281695.1">
    <property type="nucleotide sequence ID" value="NZ_BAAAKV010000057.1"/>
</dbReference>
<name>A0ABP4FKW0_9ACTN</name>
<dbReference type="Pfam" id="PF00551">
    <property type="entry name" value="Formyl_trans_N"/>
    <property type="match status" value="1"/>
</dbReference>
<keyword evidence="5" id="KW-1185">Reference proteome</keyword>
<sequence>MRILLLASAFNSLTQRVYAELADRGHSLDVHLAVGDDPLRDAVRRHAPELIIAPMLKADIPRDVRSAHTCLIVHPGPPGDRGPSSVDWAIHEGRTTWGVTVRQAEEEMDRGPVWAFVPCPLPPAGKSDLYRNEISDAALTAVLRAVDVRASGGHPPRPRPGGPQGAPDRPRPYLDQRVRRVDWRKDTTATVVRKLRAADSRPGVLDTLCGEEWFLHGGHPEDELRGEPGALLATRAGAVCRATVDGAVWIPELRRGRRAGGPLPLRLPATLALGARPDVLAGLPEVPAPLYLPERRRTWSDIRYAEDGPVGFLRFAFPGGAMSTDHCRRLSSAYHYARSRPTSVLVLGGGRDVFAGGLHLHVIEAAADPAKESWANVNAMHDLVERILTTTDRLVVAAIGGNAAAGGAMLAMAADEVWCRGGSLLNPHYRRMGLHGSEYWTYSLPRRVGRPAAVRLTQRAIPVTPAMARRIGLVDRVLDVAPGEFAAETVRQARALAATADVQERIAAKKAARDRDEAVKPLAAYRVEELELAHKNFFGQGEPYHALRAAFVRERPVRTAPPHLGA</sequence>
<gene>
    <name evidence="4" type="ORF">GCM10009654_53090</name>
</gene>
<dbReference type="EMBL" id="BAAAKV010000057">
    <property type="protein sequence ID" value="GAA1188908.1"/>
    <property type="molecule type" value="Genomic_DNA"/>
</dbReference>
<dbReference type="PANTHER" id="PTHR43388:SF1">
    <property type="entry name" value="HYDROGENASE MATURATION FACTOR HOXX"/>
    <property type="match status" value="1"/>
</dbReference>
<evidence type="ECO:0000313" key="5">
    <source>
        <dbReference type="Proteomes" id="UP001501371"/>
    </source>
</evidence>
<dbReference type="Gene3D" id="3.90.226.10">
    <property type="entry name" value="2-enoyl-CoA Hydratase, Chain A, domain 1"/>
    <property type="match status" value="1"/>
</dbReference>
<dbReference type="Proteomes" id="UP001501371">
    <property type="component" value="Unassembled WGS sequence"/>
</dbReference>
<dbReference type="InterPro" id="IPR047180">
    <property type="entry name" value="HoxX-like"/>
</dbReference>
<dbReference type="Gene3D" id="3.40.50.12230">
    <property type="match status" value="1"/>
</dbReference>
<dbReference type="SUPFAM" id="SSF52096">
    <property type="entry name" value="ClpP/crotonase"/>
    <property type="match status" value="1"/>
</dbReference>
<dbReference type="InterPro" id="IPR011034">
    <property type="entry name" value="Formyl_transferase-like_C_sf"/>
</dbReference>
<evidence type="ECO:0000259" key="2">
    <source>
        <dbReference type="Pfam" id="PF00551"/>
    </source>
</evidence>
<feature type="region of interest" description="Disordered" evidence="1">
    <location>
        <begin position="150"/>
        <end position="174"/>
    </location>
</feature>
<comment type="caution">
    <text evidence="4">The sequence shown here is derived from an EMBL/GenBank/DDBJ whole genome shotgun (WGS) entry which is preliminary data.</text>
</comment>
<proteinExistence type="predicted"/>
<feature type="domain" description="Formyl transferase C-terminal" evidence="3">
    <location>
        <begin position="177"/>
        <end position="255"/>
    </location>
</feature>
<dbReference type="Pfam" id="PF00378">
    <property type="entry name" value="ECH_1"/>
    <property type="match status" value="1"/>
</dbReference>
<dbReference type="InterPro" id="IPR036477">
    <property type="entry name" value="Formyl_transf_N_sf"/>
</dbReference>
<reference evidence="5" key="1">
    <citation type="journal article" date="2019" name="Int. J. Syst. Evol. Microbiol.">
        <title>The Global Catalogue of Microorganisms (GCM) 10K type strain sequencing project: providing services to taxonomists for standard genome sequencing and annotation.</title>
        <authorList>
            <consortium name="The Broad Institute Genomics Platform"/>
            <consortium name="The Broad Institute Genome Sequencing Center for Infectious Disease"/>
            <person name="Wu L."/>
            <person name="Ma J."/>
        </authorList>
    </citation>
    <scope>NUCLEOTIDE SEQUENCE [LARGE SCALE GENOMIC DNA]</scope>
    <source>
        <strain evidence="5">JCM 12696</strain>
    </source>
</reference>
<feature type="domain" description="Formyl transferase N-terminal" evidence="2">
    <location>
        <begin position="37"/>
        <end position="145"/>
    </location>
</feature>
<protein>
    <submittedName>
        <fullName evidence="4">Hydrogenase maturation protein</fullName>
    </submittedName>
</protein>
<dbReference type="Pfam" id="PF02911">
    <property type="entry name" value="Formyl_trans_C"/>
    <property type="match status" value="1"/>
</dbReference>
<dbReference type="CDD" id="cd08650">
    <property type="entry name" value="FMT_core_HypX_N"/>
    <property type="match status" value="1"/>
</dbReference>
<dbReference type="SUPFAM" id="SSF53328">
    <property type="entry name" value="Formyltransferase"/>
    <property type="match status" value="1"/>
</dbReference>
<evidence type="ECO:0000259" key="3">
    <source>
        <dbReference type="Pfam" id="PF02911"/>
    </source>
</evidence>
<dbReference type="InterPro" id="IPR001753">
    <property type="entry name" value="Enoyl-CoA_hydra/iso"/>
</dbReference>
<dbReference type="PIRSF" id="PIRSF006787">
    <property type="entry name" value="Hydrgn_mat_HoxX"/>
    <property type="match status" value="1"/>
</dbReference>
<accession>A0ABP4FKW0</accession>